<keyword evidence="3" id="KW-1185">Reference proteome</keyword>
<dbReference type="Proteomes" id="UP001642540">
    <property type="component" value="Unassembled WGS sequence"/>
</dbReference>
<protein>
    <submittedName>
        <fullName evidence="2">Uncharacterized protein</fullName>
    </submittedName>
</protein>
<organism evidence="2 3">
    <name type="scientific">Orchesella dallaii</name>
    <dbReference type="NCBI Taxonomy" id="48710"/>
    <lineage>
        <taxon>Eukaryota</taxon>
        <taxon>Metazoa</taxon>
        <taxon>Ecdysozoa</taxon>
        <taxon>Arthropoda</taxon>
        <taxon>Hexapoda</taxon>
        <taxon>Collembola</taxon>
        <taxon>Entomobryomorpha</taxon>
        <taxon>Entomobryoidea</taxon>
        <taxon>Orchesellidae</taxon>
        <taxon>Orchesellinae</taxon>
        <taxon>Orchesella</taxon>
    </lineage>
</organism>
<evidence type="ECO:0000313" key="3">
    <source>
        <dbReference type="Proteomes" id="UP001642540"/>
    </source>
</evidence>
<feature type="region of interest" description="Disordered" evidence="1">
    <location>
        <begin position="57"/>
        <end position="108"/>
    </location>
</feature>
<proteinExistence type="predicted"/>
<evidence type="ECO:0000256" key="1">
    <source>
        <dbReference type="SAM" id="MobiDB-lite"/>
    </source>
</evidence>
<gene>
    <name evidence="2" type="ORF">ODALV1_LOCUS25305</name>
</gene>
<feature type="compositionally biased region" description="Pro residues" evidence="1">
    <location>
        <begin position="88"/>
        <end position="103"/>
    </location>
</feature>
<sequence>MVSTVTVIGGFATNYILPKDTTARPWHVLPFSLKKSMSLPPTSTSPIDTPKSVLKLQTPAPTKQSQPPLPPTSSIPAITPTRNLILSPLPPPKKSRLPPPPTAATPRNTPAKIVILSPPTTKKSLPSTTTPPVHTPTRIYVLSSPKTSIPPSEPTASLSMDATAVVLKLFTPSTNQSQPPLPPTTSVPVNAPTTIQSSPPNLKDVEFTIRTAKSPQNVTDMQMPLKTTVLQTNPHPSPSSDITTELFSYNISTQRFDCEVGKENNQILLPNA</sequence>
<evidence type="ECO:0000313" key="2">
    <source>
        <dbReference type="EMBL" id="CAL8133977.1"/>
    </source>
</evidence>
<dbReference type="EMBL" id="CAXLJM020000103">
    <property type="protein sequence ID" value="CAL8133977.1"/>
    <property type="molecule type" value="Genomic_DNA"/>
</dbReference>
<reference evidence="2 3" key="1">
    <citation type="submission" date="2024-08" db="EMBL/GenBank/DDBJ databases">
        <authorList>
            <person name="Cucini C."/>
            <person name="Frati F."/>
        </authorList>
    </citation>
    <scope>NUCLEOTIDE SEQUENCE [LARGE SCALE GENOMIC DNA]</scope>
</reference>
<accession>A0ABP1RRR2</accession>
<name>A0ABP1RRR2_9HEXA</name>
<comment type="caution">
    <text evidence="2">The sequence shown here is derived from an EMBL/GenBank/DDBJ whole genome shotgun (WGS) entry which is preliminary data.</text>
</comment>